<dbReference type="AlphaFoldDB" id="X1PCE4"/>
<reference evidence="1" key="1">
    <citation type="journal article" date="2014" name="Front. Microbiol.">
        <title>High frequency of phylogenetically diverse reductive dehalogenase-homologous genes in deep subseafloor sedimentary metagenomes.</title>
        <authorList>
            <person name="Kawai M."/>
            <person name="Futagami T."/>
            <person name="Toyoda A."/>
            <person name="Takaki Y."/>
            <person name="Nishi S."/>
            <person name="Hori S."/>
            <person name="Arai W."/>
            <person name="Tsubouchi T."/>
            <person name="Morono Y."/>
            <person name="Uchiyama I."/>
            <person name="Ito T."/>
            <person name="Fujiyama A."/>
            <person name="Inagaki F."/>
            <person name="Takami H."/>
        </authorList>
    </citation>
    <scope>NUCLEOTIDE SEQUENCE</scope>
    <source>
        <strain evidence="1">Expedition CK06-06</strain>
    </source>
</reference>
<accession>X1PCE4</accession>
<dbReference type="EMBL" id="BARV01020548">
    <property type="protein sequence ID" value="GAI28579.1"/>
    <property type="molecule type" value="Genomic_DNA"/>
</dbReference>
<protein>
    <submittedName>
        <fullName evidence="1">Uncharacterized protein</fullName>
    </submittedName>
</protein>
<sequence>CTSKVSTMPENKPEIPPPLPACNRINNISPTLAII</sequence>
<gene>
    <name evidence="1" type="ORF">S06H3_34269</name>
</gene>
<organism evidence="1">
    <name type="scientific">marine sediment metagenome</name>
    <dbReference type="NCBI Taxonomy" id="412755"/>
    <lineage>
        <taxon>unclassified sequences</taxon>
        <taxon>metagenomes</taxon>
        <taxon>ecological metagenomes</taxon>
    </lineage>
</organism>
<comment type="caution">
    <text evidence="1">The sequence shown here is derived from an EMBL/GenBank/DDBJ whole genome shotgun (WGS) entry which is preliminary data.</text>
</comment>
<name>X1PCE4_9ZZZZ</name>
<proteinExistence type="predicted"/>
<evidence type="ECO:0000313" key="1">
    <source>
        <dbReference type="EMBL" id="GAI28579.1"/>
    </source>
</evidence>
<feature type="non-terminal residue" evidence="1">
    <location>
        <position position="1"/>
    </location>
</feature>